<dbReference type="InterPro" id="IPR036291">
    <property type="entry name" value="NAD(P)-bd_dom_sf"/>
</dbReference>
<dbReference type="Gene3D" id="3.90.180.10">
    <property type="entry name" value="Medium-chain alcohol dehydrogenases, catalytic domain"/>
    <property type="match status" value="1"/>
</dbReference>
<accession>A0A7I7T457</accession>
<reference evidence="2 3" key="1">
    <citation type="journal article" date="2019" name="Emerg. Microbes Infect.">
        <title>Comprehensive subspecies identification of 175 nontuberculous mycobacteria species based on 7547 genomic profiles.</title>
        <authorList>
            <person name="Matsumoto Y."/>
            <person name="Kinjo T."/>
            <person name="Motooka D."/>
            <person name="Nabeya D."/>
            <person name="Jung N."/>
            <person name="Uechi K."/>
            <person name="Horii T."/>
            <person name="Iida T."/>
            <person name="Fujita J."/>
            <person name="Nakamura S."/>
        </authorList>
    </citation>
    <scope>NUCLEOTIDE SEQUENCE [LARGE SCALE GENOMIC DNA]</scope>
    <source>
        <strain evidence="2 3">JCM 30396</strain>
    </source>
</reference>
<name>A0A7I7T457_9MYCO</name>
<dbReference type="KEGG" id="mhev:MHEL_23150"/>
<dbReference type="InterPro" id="IPR050700">
    <property type="entry name" value="YIM1/Zinc_Alcohol_DH_Fams"/>
</dbReference>
<feature type="domain" description="Enoyl reductase (ER)" evidence="1">
    <location>
        <begin position="13"/>
        <end position="309"/>
    </location>
</feature>
<dbReference type="CDD" id="cd05289">
    <property type="entry name" value="MDR_like_2"/>
    <property type="match status" value="1"/>
</dbReference>
<dbReference type="SUPFAM" id="SSF51735">
    <property type="entry name" value="NAD(P)-binding Rossmann-fold domains"/>
    <property type="match status" value="1"/>
</dbReference>
<dbReference type="PANTHER" id="PTHR11695:SF294">
    <property type="entry name" value="RETICULON-4-INTERACTING PROTEIN 1, MITOCHONDRIAL"/>
    <property type="match status" value="1"/>
</dbReference>
<evidence type="ECO:0000313" key="3">
    <source>
        <dbReference type="Proteomes" id="UP000467148"/>
    </source>
</evidence>
<keyword evidence="3" id="KW-1185">Reference proteome</keyword>
<dbReference type="EMBL" id="AP022596">
    <property type="protein sequence ID" value="BBY64072.1"/>
    <property type="molecule type" value="Genomic_DNA"/>
</dbReference>
<proteinExistence type="predicted"/>
<dbReference type="GO" id="GO:0016491">
    <property type="term" value="F:oxidoreductase activity"/>
    <property type="evidence" value="ECO:0007669"/>
    <property type="project" value="InterPro"/>
</dbReference>
<dbReference type="Pfam" id="PF08240">
    <property type="entry name" value="ADH_N"/>
    <property type="match status" value="1"/>
</dbReference>
<dbReference type="Gene3D" id="3.40.50.720">
    <property type="entry name" value="NAD(P)-binding Rossmann-like Domain"/>
    <property type="match status" value="1"/>
</dbReference>
<protein>
    <submittedName>
        <fullName evidence="2">NADPH:quinone reductase</fullName>
    </submittedName>
</protein>
<evidence type="ECO:0000313" key="2">
    <source>
        <dbReference type="EMBL" id="BBY64072.1"/>
    </source>
</evidence>
<gene>
    <name evidence="2" type="ORF">MHEL_23150</name>
</gene>
<dbReference type="AlphaFoldDB" id="A0A7I7T457"/>
<dbReference type="InterPro" id="IPR013154">
    <property type="entry name" value="ADH-like_N"/>
</dbReference>
<organism evidence="2 3">
    <name type="scientific">Mycolicibacterium helvum</name>
    <dbReference type="NCBI Taxonomy" id="1534349"/>
    <lineage>
        <taxon>Bacteria</taxon>
        <taxon>Bacillati</taxon>
        <taxon>Actinomycetota</taxon>
        <taxon>Actinomycetes</taxon>
        <taxon>Mycobacteriales</taxon>
        <taxon>Mycobacteriaceae</taxon>
        <taxon>Mycolicibacterium</taxon>
    </lineage>
</organism>
<dbReference type="Proteomes" id="UP000467148">
    <property type="component" value="Chromosome"/>
</dbReference>
<sequence>MTAMTALRAHRRGGPEVLVVERAPIPVPAPGEVLIEVHAAAITFDELTWDETWTRDGLDRTPTIPSHEVSGIVAVAASDVTDIAVGDEVYGLIPFDRDGAAAEYVAVPANCLAARPTTCSHLQSAALPLAGLTAWQALVDHAAVQPGERVLVHGGAGGVGALTIQLAARLGADVTTTVRSDVADLMTELGATTVIDTRTEQFDRLDAEYDVVIDTVGGQTLERSFAILRPGGRLVTLSAPPPPGKAEAFEVIATFFIVTPNHSQLTQLTELVDAAGMHIAIAGAFPLEDGRAAFESGQRPHRAAGKTVLIVRD</sequence>
<dbReference type="SMART" id="SM00829">
    <property type="entry name" value="PKS_ER"/>
    <property type="match status" value="1"/>
</dbReference>
<dbReference type="SUPFAM" id="SSF50129">
    <property type="entry name" value="GroES-like"/>
    <property type="match status" value="1"/>
</dbReference>
<dbReference type="Pfam" id="PF13602">
    <property type="entry name" value="ADH_zinc_N_2"/>
    <property type="match status" value="1"/>
</dbReference>
<dbReference type="InterPro" id="IPR020843">
    <property type="entry name" value="ER"/>
</dbReference>
<dbReference type="PANTHER" id="PTHR11695">
    <property type="entry name" value="ALCOHOL DEHYDROGENASE RELATED"/>
    <property type="match status" value="1"/>
</dbReference>
<dbReference type="InterPro" id="IPR011032">
    <property type="entry name" value="GroES-like_sf"/>
</dbReference>
<evidence type="ECO:0000259" key="1">
    <source>
        <dbReference type="SMART" id="SM00829"/>
    </source>
</evidence>